<sequence>MERSFYQFALKYRGKLEADDFSRFSDSMFLDHSFPKSETDFERLSKYIEEKAHPVMRASVFDEMWRDYTDE</sequence>
<evidence type="ECO:0000313" key="3">
    <source>
        <dbReference type="Proteomes" id="UP000092495"/>
    </source>
</evidence>
<keyword evidence="3" id="KW-1185">Reference proteome</keyword>
<dbReference type="SUPFAM" id="SSF140652">
    <property type="entry name" value="YozE-like"/>
    <property type="match status" value="1"/>
</dbReference>
<protein>
    <recommendedName>
        <fullName evidence="1">YozE SAM-like domain-containing protein</fullName>
    </recommendedName>
</protein>
<name>A0A1C7EIG1_9BACL</name>
<dbReference type="STRING" id="414778.BCM40_07150"/>
<accession>A0A1C7EIG1</accession>
<organism evidence="2 3">
    <name type="scientific">Planococcus donghaensis</name>
    <dbReference type="NCBI Taxonomy" id="414778"/>
    <lineage>
        <taxon>Bacteria</taxon>
        <taxon>Bacillati</taxon>
        <taxon>Bacillota</taxon>
        <taxon>Bacilli</taxon>
        <taxon>Bacillales</taxon>
        <taxon>Caryophanaceae</taxon>
        <taxon>Planococcus</taxon>
    </lineage>
</organism>
<gene>
    <name evidence="2" type="ORF">BCM40_07150</name>
</gene>
<dbReference type="Gene3D" id="1.10.150.260">
    <property type="entry name" value="YozE SAM-like"/>
    <property type="match status" value="1"/>
</dbReference>
<feature type="domain" description="YozE SAM-like" evidence="1">
    <location>
        <begin position="4"/>
        <end position="69"/>
    </location>
</feature>
<dbReference type="KEGG" id="pdg:BCM40_07150"/>
<dbReference type="RefSeq" id="WP_008431862.1">
    <property type="nucleotide sequence ID" value="NZ_CP016543.2"/>
</dbReference>
<dbReference type="OrthoDB" id="2242851at2"/>
<evidence type="ECO:0000313" key="2">
    <source>
        <dbReference type="EMBL" id="ANU23157.1"/>
    </source>
</evidence>
<dbReference type="EMBL" id="CP016543">
    <property type="protein sequence ID" value="ANU23157.1"/>
    <property type="molecule type" value="Genomic_DNA"/>
</dbReference>
<dbReference type="AlphaFoldDB" id="A0A1C7EIG1"/>
<dbReference type="InterPro" id="IPR023089">
    <property type="entry name" value="YozE_SAM-like"/>
</dbReference>
<dbReference type="NCBIfam" id="NF010193">
    <property type="entry name" value="PRK13672.1"/>
    <property type="match status" value="1"/>
</dbReference>
<dbReference type="Proteomes" id="UP000092495">
    <property type="component" value="Chromosome"/>
</dbReference>
<dbReference type="Pfam" id="PF06855">
    <property type="entry name" value="YozE_SAM_like"/>
    <property type="match status" value="1"/>
</dbReference>
<evidence type="ECO:0000259" key="1">
    <source>
        <dbReference type="Pfam" id="PF06855"/>
    </source>
</evidence>
<reference evidence="2" key="1">
    <citation type="submission" date="2016-10" db="EMBL/GenBank/DDBJ databases">
        <authorList>
            <person name="See-Too W.S."/>
        </authorList>
    </citation>
    <scope>NUCLEOTIDE SEQUENCE</scope>
    <source>
        <strain evidence="2">DSM 22276</strain>
    </source>
</reference>
<proteinExistence type="predicted"/>
<dbReference type="InterPro" id="IPR036806">
    <property type="entry name" value="YozE_SAM-like_sf"/>
</dbReference>